<proteinExistence type="predicted"/>
<dbReference type="AlphaFoldDB" id="A0A238JA00"/>
<evidence type="ECO:0000313" key="2">
    <source>
        <dbReference type="Proteomes" id="UP000225972"/>
    </source>
</evidence>
<dbReference type="SUPFAM" id="SSF53756">
    <property type="entry name" value="UDP-Glycosyltransferase/glycogen phosphorylase"/>
    <property type="match status" value="1"/>
</dbReference>
<sequence>MNFADIHPWFFDLDYVRGRYEEAQSLSNERLLAEILDPSNPTPFSPNVLFDDIHCRTVCGQDSGTENGVLQYLQVGLPRGVSPNPIFDPAFYLSRHVHLPQDPVVAIRDCLSRLREGADLSAVHPFIDEAYLRHQQELSTPNGFHNALFSGAFFVERPHPLVDLGYLGRQLDQRFENYRDTFAAYWMAEEDVSTHVLFDLDFYRAQLGEDHGIKRAVYHYLVSDGAHSPQPLFDPDFYVKDAEDRFEITPQRPFEHYITHGQQAGLNPSAFFETEHYRARIGECDVPLEHFLQGGHSSATGLSIVRFAQSQLHAQASANTGLAMETLLATRPEMVPSQVIPEFDPVYWKNQNKGDLATQEEPAAIRDHYLRHGNPKQRPPNGLINVKYIAEQLAFLGVDDESPVKAYFQRGWHLRRRVMFALDNLDDTAINRTLSAALRLQLGALGLDVVIVTRASGALSREFSNCAHIWHLPPKNQKGYEAHLRNSLARLRQALSGNLPEIAFFQTDQDLSLLEVLHDLAGKNVVFSKMWPEPDSEDAAQLLEKHVDHVLTSQAGQDGGPKSLPGGISASSTLGYTTGVLLGARQAQKPPSRVEMRERLGVASDAFVVAGQGPFSLDSGIDFFGVIGAKFRTEWACERDVHFIWAGDGPTYANTAHFYGTYFAELSDQSEVFTTVKDMDLAEVLAASDVFLDTKRGGGDANVRAYAQNLGLATISISGARGDIQPGGEAAICSPFALPEIVSRLKGLAEQVENDLAIDQQDFPKIKPVMAFLSELNHCSSALSLQEPFLKQLLFSPPQRVLVIAGASVAKVLADLDAERETKLPTGPIRFTRHQLMTSPLSMGAKAALHVDGATEYNVRGLSAGLSVQDIASFDRVLWVLDGVQSELAEIYNFADLTDEILVANADIISEMAALNPRIADRMRFQEGLTSC</sequence>
<evidence type="ECO:0000313" key="1">
    <source>
        <dbReference type="EMBL" id="SMX27205.1"/>
    </source>
</evidence>
<dbReference type="Proteomes" id="UP000225972">
    <property type="component" value="Unassembled WGS sequence"/>
</dbReference>
<gene>
    <name evidence="1" type="ORF">TRP8649_01307</name>
</gene>
<organism evidence="1 2">
    <name type="scientific">Pelagimonas phthalicica</name>
    <dbReference type="NCBI Taxonomy" id="1037362"/>
    <lineage>
        <taxon>Bacteria</taxon>
        <taxon>Pseudomonadati</taxon>
        <taxon>Pseudomonadota</taxon>
        <taxon>Alphaproteobacteria</taxon>
        <taxon>Rhodobacterales</taxon>
        <taxon>Roseobacteraceae</taxon>
        <taxon>Pelagimonas</taxon>
    </lineage>
</organism>
<protein>
    <submittedName>
        <fullName evidence="1">Uncharacterized protein</fullName>
    </submittedName>
</protein>
<accession>A0A238JA00</accession>
<reference evidence="2" key="1">
    <citation type="submission" date="2017-05" db="EMBL/GenBank/DDBJ databases">
        <authorList>
            <person name="Rodrigo-Torres L."/>
            <person name="Arahal R. D."/>
            <person name="Lucena T."/>
        </authorList>
    </citation>
    <scope>NUCLEOTIDE SEQUENCE [LARGE SCALE GENOMIC DNA]</scope>
    <source>
        <strain evidence="2">CECT 8649</strain>
    </source>
</reference>
<dbReference type="Gene3D" id="3.40.50.2000">
    <property type="entry name" value="Glycogen Phosphorylase B"/>
    <property type="match status" value="1"/>
</dbReference>
<keyword evidence="2" id="KW-1185">Reference proteome</keyword>
<dbReference type="EMBL" id="FXXP01000001">
    <property type="protein sequence ID" value="SMX27205.1"/>
    <property type="molecule type" value="Genomic_DNA"/>
</dbReference>
<name>A0A238JA00_9RHOB</name>